<proteinExistence type="predicted"/>
<dbReference type="Proteomes" id="UP001300496">
    <property type="component" value="Unassembled WGS sequence"/>
</dbReference>
<organism evidence="2 3">
    <name type="scientific">Microbacterium memoriense</name>
    <dbReference type="NCBI Taxonomy" id="2978350"/>
    <lineage>
        <taxon>Bacteria</taxon>
        <taxon>Bacillati</taxon>
        <taxon>Actinomycetota</taxon>
        <taxon>Actinomycetes</taxon>
        <taxon>Micrococcales</taxon>
        <taxon>Microbacteriaceae</taxon>
        <taxon>Microbacterium</taxon>
    </lineage>
</organism>
<dbReference type="CDD" id="cd05829">
    <property type="entry name" value="Sortase_F"/>
    <property type="match status" value="1"/>
</dbReference>
<keyword evidence="3" id="KW-1185">Reference proteome</keyword>
<dbReference type="InterPro" id="IPR023365">
    <property type="entry name" value="Sortase_dom-sf"/>
</dbReference>
<sequence length="175" mass="18243">MTPAPRPTAVLDVPVAPATAPPVVAQIPPTEMRIDAIEAVLPITPVGAKDDGSMDIPTRPSEAGWYRFGPTPGAPEGSAVVAAHVDSRVYGVGPLGRLRDLPVGSVIDVTDAAGVVHAFEVTSVTYIPRAELPVAQYFARTGERMLVIITCGGSFDEATRSYSDNVVAVARPLDA</sequence>
<evidence type="ECO:0000256" key="1">
    <source>
        <dbReference type="ARBA" id="ARBA00022801"/>
    </source>
</evidence>
<dbReference type="Pfam" id="PF04203">
    <property type="entry name" value="Sortase"/>
    <property type="match status" value="1"/>
</dbReference>
<dbReference type="EMBL" id="JAODOR010000004">
    <property type="protein sequence ID" value="MCT9001471.1"/>
    <property type="molecule type" value="Genomic_DNA"/>
</dbReference>
<reference evidence="2 3" key="1">
    <citation type="journal article" date="2024" name="Int. J. Syst. Evol. Microbiol.">
        <title>Microbacterium memoriense sp. nov., a member of the Actinomycetota from marine beach sediment of the north coast of Portugal.</title>
        <authorList>
            <person name="Santos J.D.N.D."/>
            <person name="Klimek D."/>
            <person name="Calusinska M."/>
            <person name="Lobo-da-Cunha A."/>
            <person name="Catita J."/>
            <person name="Goncalves H."/>
            <person name="Gonzalez I."/>
            <person name="Lage O.M."/>
        </authorList>
    </citation>
    <scope>NUCLEOTIDE SEQUENCE [LARGE SCALE GENOMIC DNA]</scope>
    <source>
        <strain evidence="2 3">PMIC_1C1B</strain>
    </source>
</reference>
<comment type="caution">
    <text evidence="2">The sequence shown here is derived from an EMBL/GenBank/DDBJ whole genome shotgun (WGS) entry which is preliminary data.</text>
</comment>
<evidence type="ECO:0000313" key="3">
    <source>
        <dbReference type="Proteomes" id="UP001300496"/>
    </source>
</evidence>
<keyword evidence="1" id="KW-0378">Hydrolase</keyword>
<dbReference type="InterPro" id="IPR005754">
    <property type="entry name" value="Sortase"/>
</dbReference>
<gene>
    <name evidence="2" type="ORF">N4R40_03690</name>
</gene>
<dbReference type="InterPro" id="IPR042001">
    <property type="entry name" value="Sortase_F"/>
</dbReference>
<name>A0ABT2PA62_9MICO</name>
<protein>
    <submittedName>
        <fullName evidence="2">Class F sortase</fullName>
    </submittedName>
</protein>
<evidence type="ECO:0000313" key="2">
    <source>
        <dbReference type="EMBL" id="MCT9001471.1"/>
    </source>
</evidence>
<dbReference type="Gene3D" id="2.40.260.10">
    <property type="entry name" value="Sortase"/>
    <property type="match status" value="1"/>
</dbReference>
<dbReference type="RefSeq" id="WP_261606009.1">
    <property type="nucleotide sequence ID" value="NZ_JAODOR010000004.1"/>
</dbReference>
<accession>A0ABT2PA62</accession>